<evidence type="ECO:0000313" key="2">
    <source>
        <dbReference type="EMBL" id="KIX96947.1"/>
    </source>
</evidence>
<feature type="region of interest" description="Disordered" evidence="1">
    <location>
        <begin position="456"/>
        <end position="476"/>
    </location>
</feature>
<accession>A0A0D2JTZ3</accession>
<name>A0A0D2JTZ3_9EURO</name>
<gene>
    <name evidence="2" type="ORF">Z520_07061</name>
</gene>
<dbReference type="OrthoDB" id="4137691at2759"/>
<dbReference type="Proteomes" id="UP000053411">
    <property type="component" value="Unassembled WGS sequence"/>
</dbReference>
<protein>
    <submittedName>
        <fullName evidence="2">Uncharacterized protein</fullName>
    </submittedName>
</protein>
<dbReference type="EMBL" id="KN848075">
    <property type="protein sequence ID" value="KIX96947.1"/>
    <property type="molecule type" value="Genomic_DNA"/>
</dbReference>
<keyword evidence="3" id="KW-1185">Reference proteome</keyword>
<sequence>MYAGPWRIVLRHKLHPSALRSQLIHRSWSCTPRQAAKRDRLPTYAKPATPKTPGAALGPVTKSKKSLINDGPYYISPDLARTLHDLGFFSIPDVVKVLRRLCQELKKLPPANAIVSATTQQRFIQVSEEALGSAEVALMRDPQILRTAFHSLGQNAFLMQNRRGGEGCDALRMAFLAGKTDAGVDAAAAEIAVGASVGQQEPRLSPRIFDFIKAKAFQRSDWSAIILYLDEMSRKIGTEASARENYEVAKDLVDMVEPSKHLSRQNSSLLKHYKSPWRILHDAAQSYLSYLGEGAVYNQVRSDLENALRDGLFKYSDLSAVPLALQQPGVLEKHSKEWIELATQSARAGDPDSSMQLAFYYLRKDGWRPAEPNKKPQDWTGVEWLAVSAALSAPNTGTMAAKYLGLAHLLREHGYADEGNSWIDFAKESMGEAGLDPENTWHNYLSEFQQAWSDTDESLKKHEKSSEEFLGQLERA</sequence>
<evidence type="ECO:0000313" key="3">
    <source>
        <dbReference type="Proteomes" id="UP000053411"/>
    </source>
</evidence>
<reference evidence="2 3" key="1">
    <citation type="submission" date="2015-01" db="EMBL/GenBank/DDBJ databases">
        <title>The Genome Sequence of Fonsecaea multimorphosa CBS 102226.</title>
        <authorList>
            <consortium name="The Broad Institute Genomics Platform"/>
            <person name="Cuomo C."/>
            <person name="de Hoog S."/>
            <person name="Gorbushina A."/>
            <person name="Stielow B."/>
            <person name="Teixiera M."/>
            <person name="Abouelleil A."/>
            <person name="Chapman S.B."/>
            <person name="Priest M."/>
            <person name="Young S.K."/>
            <person name="Wortman J."/>
            <person name="Nusbaum C."/>
            <person name="Birren B."/>
        </authorList>
    </citation>
    <scope>NUCLEOTIDE SEQUENCE [LARGE SCALE GENOMIC DNA]</scope>
    <source>
        <strain evidence="2 3">CBS 102226</strain>
    </source>
</reference>
<dbReference type="RefSeq" id="XP_016631070.1">
    <property type="nucleotide sequence ID" value="XM_016777560.1"/>
</dbReference>
<organism evidence="2 3">
    <name type="scientific">Fonsecaea multimorphosa CBS 102226</name>
    <dbReference type="NCBI Taxonomy" id="1442371"/>
    <lineage>
        <taxon>Eukaryota</taxon>
        <taxon>Fungi</taxon>
        <taxon>Dikarya</taxon>
        <taxon>Ascomycota</taxon>
        <taxon>Pezizomycotina</taxon>
        <taxon>Eurotiomycetes</taxon>
        <taxon>Chaetothyriomycetidae</taxon>
        <taxon>Chaetothyriales</taxon>
        <taxon>Herpotrichiellaceae</taxon>
        <taxon>Fonsecaea</taxon>
    </lineage>
</organism>
<dbReference type="GeneID" id="27712807"/>
<feature type="compositionally biased region" description="Basic and acidic residues" evidence="1">
    <location>
        <begin position="457"/>
        <end position="467"/>
    </location>
</feature>
<dbReference type="VEuPathDB" id="FungiDB:Z520_07061"/>
<proteinExistence type="predicted"/>
<dbReference type="AlphaFoldDB" id="A0A0D2JTZ3"/>
<evidence type="ECO:0000256" key="1">
    <source>
        <dbReference type="SAM" id="MobiDB-lite"/>
    </source>
</evidence>